<evidence type="ECO:0000313" key="1">
    <source>
        <dbReference type="EMBL" id="QGK72252.1"/>
    </source>
</evidence>
<organism evidence="1 2">
    <name type="scientific">Allosaccharopolyspora coralli</name>
    <dbReference type="NCBI Taxonomy" id="2665642"/>
    <lineage>
        <taxon>Bacteria</taxon>
        <taxon>Bacillati</taxon>
        <taxon>Actinomycetota</taxon>
        <taxon>Actinomycetes</taxon>
        <taxon>Pseudonocardiales</taxon>
        <taxon>Pseudonocardiaceae</taxon>
        <taxon>Allosaccharopolyspora</taxon>
    </lineage>
</organism>
<accession>A0A5Q3QCP7</accession>
<dbReference type="KEGG" id="sace:GIY23_12835"/>
<sequence length="151" mass="16334">MPRHSPDLRLADGRAATVVGEHTWFWTDPDTWRVQRERVQAGPVWAEVTARPTRLRMNPGNGATPVSCAGPGTPYERSFGLHAPSPDCSLVYESSSAGQPGEQVTARWSITWEITWRGNTGTAPVGGVLPPMTSTAEARLAVAEAQALRTE</sequence>
<protein>
    <submittedName>
        <fullName evidence="1">Uncharacterized protein</fullName>
    </submittedName>
</protein>
<reference evidence="2" key="1">
    <citation type="submission" date="2019-11" db="EMBL/GenBank/DDBJ databases">
        <title>The complete genome sequence of Saccharopolyspora sp. E2A.</title>
        <authorList>
            <person name="Zhang G."/>
        </authorList>
    </citation>
    <scope>NUCLEOTIDE SEQUENCE [LARGE SCALE GENOMIC DNA]</scope>
    <source>
        <strain evidence="2">E2A</strain>
    </source>
</reference>
<proteinExistence type="predicted"/>
<keyword evidence="2" id="KW-1185">Reference proteome</keyword>
<evidence type="ECO:0000313" key="2">
    <source>
        <dbReference type="Proteomes" id="UP000371041"/>
    </source>
</evidence>
<dbReference type="AlphaFoldDB" id="A0A5Q3QCP7"/>
<dbReference type="EMBL" id="CP045929">
    <property type="protein sequence ID" value="QGK72252.1"/>
    <property type="molecule type" value="Genomic_DNA"/>
</dbReference>
<dbReference type="Proteomes" id="UP000371041">
    <property type="component" value="Chromosome"/>
</dbReference>
<name>A0A5Q3QCP7_9PSEU</name>
<gene>
    <name evidence="1" type="ORF">GIY23_12835</name>
</gene>